<gene>
    <name evidence="4" type="ORF">OMW55_12050</name>
</gene>
<evidence type="ECO:0000256" key="1">
    <source>
        <dbReference type="ARBA" id="ARBA00022553"/>
    </source>
</evidence>
<feature type="modified residue" description="4-aspartylphosphate" evidence="2">
    <location>
        <position position="78"/>
    </location>
</feature>
<dbReference type="SUPFAM" id="SSF52172">
    <property type="entry name" value="CheY-like"/>
    <property type="match status" value="1"/>
</dbReference>
<dbReference type="Pfam" id="PF00072">
    <property type="entry name" value="Response_reg"/>
    <property type="match status" value="1"/>
</dbReference>
<proteinExistence type="predicted"/>
<sequence length="154" mass="16958">MGLFGKRKRIVKRILIVEDEPLVAFDNETMVADAGYEVVATVDDHDDAVEVLESECEPLPPSGDEDEDPRGVHLILTDISLAGDKDGYALAREAKRRGIPVLFVTATPPEGAEELVLGYLLKPYQERTLQAALKMIDRKLSGQPVKKVDGLVLY</sequence>
<dbReference type="SMART" id="SM00448">
    <property type="entry name" value="REC"/>
    <property type="match status" value="1"/>
</dbReference>
<evidence type="ECO:0000313" key="5">
    <source>
        <dbReference type="Proteomes" id="UP001526246"/>
    </source>
</evidence>
<comment type="caution">
    <text evidence="4">The sequence shown here is derived from an EMBL/GenBank/DDBJ whole genome shotgun (WGS) entry which is preliminary data.</text>
</comment>
<dbReference type="PANTHER" id="PTHR44591">
    <property type="entry name" value="STRESS RESPONSE REGULATOR PROTEIN 1"/>
    <property type="match status" value="1"/>
</dbReference>
<reference evidence="4 5" key="1">
    <citation type="submission" date="2022-10" db="EMBL/GenBank/DDBJ databases">
        <title>Sphingomonas sp.</title>
        <authorList>
            <person name="Jin C."/>
        </authorList>
    </citation>
    <scope>NUCLEOTIDE SEQUENCE [LARGE SCALE GENOMIC DNA]</scope>
    <source>
        <strain evidence="4 5">BN140010</strain>
    </source>
</reference>
<dbReference type="Proteomes" id="UP001526246">
    <property type="component" value="Unassembled WGS sequence"/>
</dbReference>
<dbReference type="PANTHER" id="PTHR44591:SF3">
    <property type="entry name" value="RESPONSE REGULATORY DOMAIN-CONTAINING PROTEIN"/>
    <property type="match status" value="1"/>
</dbReference>
<protein>
    <submittedName>
        <fullName evidence="4">Response regulator</fullName>
    </submittedName>
</protein>
<keyword evidence="5" id="KW-1185">Reference proteome</keyword>
<dbReference type="Gene3D" id="3.40.50.2300">
    <property type="match status" value="1"/>
</dbReference>
<dbReference type="InterPro" id="IPR001789">
    <property type="entry name" value="Sig_transdc_resp-reg_receiver"/>
</dbReference>
<keyword evidence="1 2" id="KW-0597">Phosphoprotein</keyword>
<evidence type="ECO:0000313" key="4">
    <source>
        <dbReference type="EMBL" id="MCW3798539.1"/>
    </source>
</evidence>
<organism evidence="4 5">
    <name type="scientific">Sphingomonas arvum</name>
    <dbReference type="NCBI Taxonomy" id="2992113"/>
    <lineage>
        <taxon>Bacteria</taxon>
        <taxon>Pseudomonadati</taxon>
        <taxon>Pseudomonadota</taxon>
        <taxon>Alphaproteobacteria</taxon>
        <taxon>Sphingomonadales</taxon>
        <taxon>Sphingomonadaceae</taxon>
        <taxon>Sphingomonas</taxon>
    </lineage>
</organism>
<accession>A0ABT3JHM3</accession>
<dbReference type="InterPro" id="IPR050595">
    <property type="entry name" value="Bact_response_regulator"/>
</dbReference>
<dbReference type="InterPro" id="IPR011006">
    <property type="entry name" value="CheY-like_superfamily"/>
</dbReference>
<dbReference type="PROSITE" id="PS50110">
    <property type="entry name" value="RESPONSE_REGULATORY"/>
    <property type="match status" value="1"/>
</dbReference>
<dbReference type="EMBL" id="JAPDOB010000002">
    <property type="protein sequence ID" value="MCW3798539.1"/>
    <property type="molecule type" value="Genomic_DNA"/>
</dbReference>
<feature type="domain" description="Response regulatory" evidence="3">
    <location>
        <begin position="13"/>
        <end position="137"/>
    </location>
</feature>
<dbReference type="RefSeq" id="WP_264883425.1">
    <property type="nucleotide sequence ID" value="NZ_JAPDOB010000002.1"/>
</dbReference>
<evidence type="ECO:0000256" key="2">
    <source>
        <dbReference type="PROSITE-ProRule" id="PRU00169"/>
    </source>
</evidence>
<evidence type="ECO:0000259" key="3">
    <source>
        <dbReference type="PROSITE" id="PS50110"/>
    </source>
</evidence>
<name>A0ABT3JHM3_9SPHN</name>